<dbReference type="InterPro" id="IPR023343">
    <property type="entry name" value="Penicillin_amidase_dom1"/>
</dbReference>
<keyword evidence="6" id="KW-0106">Calcium</keyword>
<reference evidence="8 9" key="2">
    <citation type="submission" date="2018-03" db="EMBL/GenBank/DDBJ databases">
        <title>The ancient ancestry and fast evolution of plastids.</title>
        <authorList>
            <person name="Moore K.R."/>
            <person name="Magnabosco C."/>
            <person name="Momper L."/>
            <person name="Gold D.A."/>
            <person name="Bosak T."/>
            <person name="Fournier G.P."/>
        </authorList>
    </citation>
    <scope>NUCLEOTIDE SEQUENCE [LARGE SCALE GENOMIC DNA]</scope>
    <source>
        <strain evidence="8 9">CCAP 1448/3</strain>
    </source>
</reference>
<feature type="signal peptide" evidence="7">
    <location>
        <begin position="1"/>
        <end position="25"/>
    </location>
</feature>
<dbReference type="GO" id="GO:0017000">
    <property type="term" value="P:antibiotic biosynthetic process"/>
    <property type="evidence" value="ECO:0007669"/>
    <property type="project" value="InterPro"/>
</dbReference>
<evidence type="ECO:0000256" key="5">
    <source>
        <dbReference type="PIRSR" id="PIRSR001227-1"/>
    </source>
</evidence>
<dbReference type="CDD" id="cd01936">
    <property type="entry name" value="Ntn_CA"/>
    <property type="match status" value="1"/>
</dbReference>
<dbReference type="InterPro" id="IPR029055">
    <property type="entry name" value="Ntn_hydrolases_N"/>
</dbReference>
<dbReference type="PIRSF" id="PIRSF001227">
    <property type="entry name" value="Pen_acylase"/>
    <property type="match status" value="1"/>
</dbReference>
<evidence type="ECO:0000256" key="2">
    <source>
        <dbReference type="ARBA" id="ARBA00022729"/>
    </source>
</evidence>
<sequence>MRFKLLPWLFSFILALSIATSVPSAEPKNTEILWDTYGIPHIYGRDVSGAFRAFGWAQMQSHGNLILRLYGQSRGRAAEYWGEKYLESDKWVQTMGIPERAQEWYAAQPPDFRRNLVAFADGVNEYAQKHPEAIADEVKVALPIQPVDLLAHVQRVLQFTFIVDPETVTDLLKGEENASRLRRKSYGSNAWAIAPSRSQSGNPILLANPHLPWSDLFLWYEAQITAPGIDAYGATLVGVPVLAIAFNNNLGWAHTVNTHDGWDAYALTLADHGYRFDGEILPFSEEVKTLKVKQDNGKVRSEELRVKRSVHGAIFGEKDGLGIALRVVGLDRPGVLEQWWDMARATNLPEFEAILSRLQLPMFTVMYADKKGHIMHLFNGQVPVRKSGDFESWQEIVPGDTSATLWTKYHPYADLPRAIDPSSGWLQNTNDPPWTTTLPQVLNPDDYPAYMAPREVMHFRAQRSAKILSGDSKISLAEAIRYKYDTRMELSDRLLDDLIPLAEKQSNPRVRRAAKILKKWDRRANANSRGAVLFAFWREEMDFPEDFAIPGNDNAPLTTPYGLKDPQKAIYALNNAAMKVEKTYRRLDVPWGEVFRFRYGKVDLPANGGAGRLGIFPVIDFAPAPDNKFQSVGGDSYIAAIEFSNPVKAMVLTAYGNSSQPDSQHMGDGLELFARQQLHPAWRERSEVLAHLEQYQAFRMQRDRSTR</sequence>
<dbReference type="InterPro" id="IPR043146">
    <property type="entry name" value="Penicillin_amidase_N_B-knob"/>
</dbReference>
<dbReference type="GO" id="GO:0016811">
    <property type="term" value="F:hydrolase activity, acting on carbon-nitrogen (but not peptide) bonds, in linear amides"/>
    <property type="evidence" value="ECO:0007669"/>
    <property type="project" value="InterPro"/>
</dbReference>
<dbReference type="Gene3D" id="1.10.1400.10">
    <property type="match status" value="1"/>
</dbReference>
<evidence type="ECO:0000256" key="3">
    <source>
        <dbReference type="ARBA" id="ARBA00022801"/>
    </source>
</evidence>
<feature type="binding site" evidence="6">
    <location>
        <position position="260"/>
    </location>
    <ligand>
        <name>Ca(2+)</name>
        <dbReference type="ChEBI" id="CHEBI:29108"/>
    </ligand>
</feature>
<evidence type="ECO:0000256" key="1">
    <source>
        <dbReference type="ARBA" id="ARBA00006586"/>
    </source>
</evidence>
<comment type="caution">
    <text evidence="8">The sequence shown here is derived from an EMBL/GenBank/DDBJ whole genome shotgun (WGS) entry which is preliminary data.</text>
</comment>
<feature type="chain" id="PRO_5015492051" evidence="7">
    <location>
        <begin position="26"/>
        <end position="707"/>
    </location>
</feature>
<dbReference type="Gene3D" id="3.60.20.10">
    <property type="entry name" value="Glutamine Phosphoribosylpyrophosphate, subunit 1, domain 1"/>
    <property type="match status" value="1"/>
</dbReference>
<evidence type="ECO:0000256" key="4">
    <source>
        <dbReference type="ARBA" id="ARBA00023145"/>
    </source>
</evidence>
<feature type="active site" description="Nucleophile" evidence="5">
    <location>
        <position position="188"/>
    </location>
</feature>
<accession>A0A2T1C0I4</accession>
<comment type="similarity">
    <text evidence="1">Belongs to the peptidase S45 family.</text>
</comment>
<proteinExistence type="inferred from homology"/>
<keyword evidence="4" id="KW-0865">Zymogen</keyword>
<dbReference type="PANTHER" id="PTHR34218">
    <property type="entry name" value="PEPTIDASE S45 PENICILLIN AMIDASE"/>
    <property type="match status" value="1"/>
</dbReference>
<dbReference type="OrthoDB" id="9759796at2"/>
<dbReference type="PANTHER" id="PTHR34218:SF3">
    <property type="entry name" value="ACYL-HOMOSERINE LACTONE ACYLASE PVDQ"/>
    <property type="match status" value="1"/>
</dbReference>
<protein>
    <submittedName>
        <fullName evidence="8">Acylase</fullName>
    </submittedName>
</protein>
<evidence type="ECO:0000256" key="7">
    <source>
        <dbReference type="SAM" id="SignalP"/>
    </source>
</evidence>
<dbReference type="InterPro" id="IPR014395">
    <property type="entry name" value="Pen/GL7ACA/AHL_acylase"/>
</dbReference>
<feature type="binding site" evidence="6">
    <location>
        <position position="263"/>
    </location>
    <ligand>
        <name>Ca(2+)</name>
        <dbReference type="ChEBI" id="CHEBI:29108"/>
    </ligand>
</feature>
<gene>
    <name evidence="8" type="ORF">C7B64_16680</name>
</gene>
<keyword evidence="3" id="KW-0378">Hydrolase</keyword>
<dbReference type="AlphaFoldDB" id="A0A2T1C0I4"/>
<dbReference type="SUPFAM" id="SSF56235">
    <property type="entry name" value="N-terminal nucleophile aminohydrolases (Ntn hydrolases)"/>
    <property type="match status" value="1"/>
</dbReference>
<evidence type="ECO:0000313" key="9">
    <source>
        <dbReference type="Proteomes" id="UP000238762"/>
    </source>
</evidence>
<reference evidence="8 9" key="1">
    <citation type="submission" date="2018-02" db="EMBL/GenBank/DDBJ databases">
        <authorList>
            <person name="Cohen D.B."/>
            <person name="Kent A.D."/>
        </authorList>
    </citation>
    <scope>NUCLEOTIDE SEQUENCE [LARGE SCALE GENOMIC DNA]</scope>
    <source>
        <strain evidence="8 9">CCAP 1448/3</strain>
    </source>
</reference>
<comment type="cofactor">
    <cofactor evidence="6">
        <name>Ca(2+)</name>
        <dbReference type="ChEBI" id="CHEBI:29108"/>
    </cofactor>
    <text evidence="6">Binds 1 Ca(2+) ion per dimer.</text>
</comment>
<evidence type="ECO:0000313" key="8">
    <source>
        <dbReference type="EMBL" id="PSB01752.1"/>
    </source>
</evidence>
<dbReference type="RefSeq" id="WP_106289789.1">
    <property type="nucleotide sequence ID" value="NZ_CAWNTC010000118.1"/>
</dbReference>
<keyword evidence="2 7" id="KW-0732">Signal</keyword>
<dbReference type="Pfam" id="PF01804">
    <property type="entry name" value="Penicil_amidase"/>
    <property type="match status" value="1"/>
</dbReference>
<dbReference type="EMBL" id="PVWJ01000090">
    <property type="protein sequence ID" value="PSB01752.1"/>
    <property type="molecule type" value="Genomic_DNA"/>
</dbReference>
<dbReference type="GO" id="GO:0046872">
    <property type="term" value="F:metal ion binding"/>
    <property type="evidence" value="ECO:0007669"/>
    <property type="project" value="UniProtKB-KW"/>
</dbReference>
<evidence type="ECO:0000256" key="6">
    <source>
        <dbReference type="PIRSR" id="PIRSR001227-2"/>
    </source>
</evidence>
<dbReference type="Gene3D" id="1.10.439.10">
    <property type="entry name" value="Penicillin Amidohydrolase, domain 1"/>
    <property type="match status" value="1"/>
</dbReference>
<keyword evidence="6" id="KW-0479">Metal-binding</keyword>
<dbReference type="Gene3D" id="2.30.120.10">
    <property type="match status" value="1"/>
</dbReference>
<dbReference type="InterPro" id="IPR043147">
    <property type="entry name" value="Penicillin_amidase_A-knob"/>
</dbReference>
<keyword evidence="9" id="KW-1185">Reference proteome</keyword>
<name>A0A2T1C0I4_9CYAN</name>
<dbReference type="InterPro" id="IPR002692">
    <property type="entry name" value="S45"/>
</dbReference>
<dbReference type="Proteomes" id="UP000238762">
    <property type="component" value="Unassembled WGS sequence"/>
</dbReference>
<organism evidence="8 9">
    <name type="scientific">Merismopedia glauca CCAP 1448/3</name>
    <dbReference type="NCBI Taxonomy" id="1296344"/>
    <lineage>
        <taxon>Bacteria</taxon>
        <taxon>Bacillati</taxon>
        <taxon>Cyanobacteriota</taxon>
        <taxon>Cyanophyceae</taxon>
        <taxon>Synechococcales</taxon>
        <taxon>Merismopediaceae</taxon>
        <taxon>Merismopedia</taxon>
    </lineage>
</organism>